<dbReference type="Proteomes" id="UP000054558">
    <property type="component" value="Unassembled WGS sequence"/>
</dbReference>
<dbReference type="EMBL" id="DF237893">
    <property type="protein sequence ID" value="GAQ92201.1"/>
    <property type="molecule type" value="Genomic_DNA"/>
</dbReference>
<feature type="compositionally biased region" description="Basic and acidic residues" evidence="1">
    <location>
        <begin position="43"/>
        <end position="62"/>
    </location>
</feature>
<keyword evidence="3" id="KW-1185">Reference proteome</keyword>
<evidence type="ECO:0000256" key="1">
    <source>
        <dbReference type="SAM" id="MobiDB-lite"/>
    </source>
</evidence>
<dbReference type="AlphaFoldDB" id="A0A1Y1ISF6"/>
<gene>
    <name evidence="2" type="ORF">KFL_009440030</name>
</gene>
<reference evidence="2 3" key="1">
    <citation type="journal article" date="2014" name="Nat. Commun.">
        <title>Klebsormidium flaccidum genome reveals primary factors for plant terrestrial adaptation.</title>
        <authorList>
            <person name="Hori K."/>
            <person name="Maruyama F."/>
            <person name="Fujisawa T."/>
            <person name="Togashi T."/>
            <person name="Yamamoto N."/>
            <person name="Seo M."/>
            <person name="Sato S."/>
            <person name="Yamada T."/>
            <person name="Mori H."/>
            <person name="Tajima N."/>
            <person name="Moriyama T."/>
            <person name="Ikeuchi M."/>
            <person name="Watanabe M."/>
            <person name="Wada H."/>
            <person name="Kobayashi K."/>
            <person name="Saito M."/>
            <person name="Masuda T."/>
            <person name="Sasaki-Sekimoto Y."/>
            <person name="Mashiguchi K."/>
            <person name="Awai K."/>
            <person name="Shimojima M."/>
            <person name="Masuda S."/>
            <person name="Iwai M."/>
            <person name="Nobusawa T."/>
            <person name="Narise T."/>
            <person name="Kondo S."/>
            <person name="Saito H."/>
            <person name="Sato R."/>
            <person name="Murakawa M."/>
            <person name="Ihara Y."/>
            <person name="Oshima-Yamada Y."/>
            <person name="Ohtaka K."/>
            <person name="Satoh M."/>
            <person name="Sonobe K."/>
            <person name="Ishii M."/>
            <person name="Ohtani R."/>
            <person name="Kanamori-Sato M."/>
            <person name="Honoki R."/>
            <person name="Miyazaki D."/>
            <person name="Mochizuki H."/>
            <person name="Umetsu J."/>
            <person name="Higashi K."/>
            <person name="Shibata D."/>
            <person name="Kamiya Y."/>
            <person name="Sato N."/>
            <person name="Nakamura Y."/>
            <person name="Tabata S."/>
            <person name="Ida S."/>
            <person name="Kurokawa K."/>
            <person name="Ohta H."/>
        </authorList>
    </citation>
    <scope>NUCLEOTIDE SEQUENCE [LARGE SCALE GENOMIC DNA]</scope>
    <source>
        <strain evidence="2 3">NIES-2285</strain>
    </source>
</reference>
<name>A0A1Y1ISF6_KLENI</name>
<evidence type="ECO:0000313" key="3">
    <source>
        <dbReference type="Proteomes" id="UP000054558"/>
    </source>
</evidence>
<sequence length="166" mass="18580">MAIAKPLSHNLLVQPAFSTFQRLQCNHTSSRSAQATANHVRKGQLDVRESQRGTSREGEASARKAEVAEVNVGTCLLRFPVDLPAKVMQQQLESVYGPGLLLRASDSLAFSNDDKVSAGSYEYIHGEHTVKLDTKEAMEGLSKVLANLEKISRLVEQRRRRRWFIF</sequence>
<accession>A0A1Y1ISF6</accession>
<proteinExistence type="predicted"/>
<feature type="region of interest" description="Disordered" evidence="1">
    <location>
        <begin position="29"/>
        <end position="62"/>
    </location>
</feature>
<organism evidence="2 3">
    <name type="scientific">Klebsormidium nitens</name>
    <name type="common">Green alga</name>
    <name type="synonym">Ulothrix nitens</name>
    <dbReference type="NCBI Taxonomy" id="105231"/>
    <lineage>
        <taxon>Eukaryota</taxon>
        <taxon>Viridiplantae</taxon>
        <taxon>Streptophyta</taxon>
        <taxon>Klebsormidiophyceae</taxon>
        <taxon>Klebsormidiales</taxon>
        <taxon>Klebsormidiaceae</taxon>
        <taxon>Klebsormidium</taxon>
    </lineage>
</organism>
<evidence type="ECO:0000313" key="2">
    <source>
        <dbReference type="EMBL" id="GAQ92201.1"/>
    </source>
</evidence>
<protein>
    <submittedName>
        <fullName evidence="2">Uncharacterized protein</fullName>
    </submittedName>
</protein>